<dbReference type="RefSeq" id="XP_013232268.1">
    <property type="nucleotide sequence ID" value="XM_013376814.1"/>
</dbReference>
<evidence type="ECO:0000256" key="1">
    <source>
        <dbReference type="ARBA" id="ARBA00001936"/>
    </source>
</evidence>
<keyword evidence="11" id="KW-0460">Magnesium</keyword>
<accession>U6KX65</accession>
<comment type="cofactor">
    <cofactor evidence="1">
        <name>Mn(2+)</name>
        <dbReference type="ChEBI" id="CHEBI:29035"/>
    </cofactor>
</comment>
<evidence type="ECO:0000256" key="10">
    <source>
        <dbReference type="ARBA" id="ARBA00022723"/>
    </source>
</evidence>
<evidence type="ECO:0000256" key="12">
    <source>
        <dbReference type="ARBA" id="ARBA00022989"/>
    </source>
</evidence>
<proteinExistence type="inferred from homology"/>
<evidence type="ECO:0000256" key="7">
    <source>
        <dbReference type="ARBA" id="ARBA00022676"/>
    </source>
</evidence>
<dbReference type="PANTHER" id="PTHR13872:SF1">
    <property type="entry name" value="DOLICHYL-DIPHOSPHOOLIGOSACCHARIDE--PROTEIN GLYCOSYLTRANSFERASE SUBUNIT STT3B"/>
    <property type="match status" value="1"/>
</dbReference>
<reference evidence="17" key="2">
    <citation type="submission" date="2013-10" db="EMBL/GenBank/DDBJ databases">
        <authorList>
            <person name="Aslett M."/>
        </authorList>
    </citation>
    <scope>NUCLEOTIDE SEQUENCE [LARGE SCALE GENOMIC DNA]</scope>
    <source>
        <strain evidence="17">Houghton</strain>
    </source>
</reference>
<dbReference type="InterPro" id="IPR003674">
    <property type="entry name" value="Oligo_trans_STT3"/>
</dbReference>
<gene>
    <name evidence="17" type="ORF">ETH_00007230</name>
</gene>
<comment type="subcellular location">
    <subcellularLocation>
        <location evidence="3">Endomembrane system</location>
        <topology evidence="3">Multi-pass membrane protein</topology>
    </subcellularLocation>
</comment>
<comment type="pathway">
    <text evidence="4">Protein modification; protein glycosylation.</text>
</comment>
<keyword evidence="18" id="KW-1185">Reference proteome</keyword>
<evidence type="ECO:0000256" key="15">
    <source>
        <dbReference type="ARBA" id="ARBA00048829"/>
    </source>
</evidence>
<evidence type="ECO:0000256" key="13">
    <source>
        <dbReference type="ARBA" id="ARBA00023136"/>
    </source>
</evidence>
<dbReference type="GeneID" id="25250648"/>
<keyword evidence="9" id="KW-0812">Transmembrane</keyword>
<dbReference type="EMBL" id="HG675628">
    <property type="protein sequence ID" value="CDJ41518.1"/>
    <property type="molecule type" value="Genomic_DNA"/>
</dbReference>
<dbReference type="AlphaFoldDB" id="U6KX65"/>
<dbReference type="PANTHER" id="PTHR13872">
    <property type="entry name" value="DOLICHYL-DIPHOSPHOOLIGOSACCHARIDE--PROTEIN GLYCOSYLTRANSFERASE SUBUNIT"/>
    <property type="match status" value="1"/>
</dbReference>
<dbReference type="OrthoDB" id="10261066at2759"/>
<evidence type="ECO:0000256" key="11">
    <source>
        <dbReference type="ARBA" id="ARBA00022842"/>
    </source>
</evidence>
<feature type="domain" description="Oligosaccharyl transferase STT3 N-terminal" evidence="16">
    <location>
        <begin position="4"/>
        <end position="48"/>
    </location>
</feature>
<dbReference type="GO" id="GO:0004579">
    <property type="term" value="F:dolichyl-diphosphooligosaccharide-protein glycotransferase activity"/>
    <property type="evidence" value="ECO:0007669"/>
    <property type="project" value="UniProtKB-EC"/>
</dbReference>
<evidence type="ECO:0000313" key="17">
    <source>
        <dbReference type="EMBL" id="CDJ41518.1"/>
    </source>
</evidence>
<protein>
    <recommendedName>
        <fullName evidence="6">dolichyl-diphosphooligosaccharide--protein glycotransferase</fullName>
        <ecNumber evidence="6">2.4.99.18</ecNumber>
    </recommendedName>
</protein>
<evidence type="ECO:0000256" key="14">
    <source>
        <dbReference type="ARBA" id="ARBA00023211"/>
    </source>
</evidence>
<sequence>MLLCLSTRLFPFIRGESTIYDFDPYFNHRATKFLAKEGFSEFWNWYDDGEPLRPSLCLGSPHPNQPQVGIHLDGHQGKLFSQD</sequence>
<evidence type="ECO:0000256" key="5">
    <source>
        <dbReference type="ARBA" id="ARBA00010810"/>
    </source>
</evidence>
<dbReference type="EC" id="2.4.99.18" evidence="6"/>
<dbReference type="Pfam" id="PF02516">
    <property type="entry name" value="STT3"/>
    <property type="match status" value="1"/>
</dbReference>
<keyword evidence="14" id="KW-0464">Manganese</keyword>
<evidence type="ECO:0000256" key="6">
    <source>
        <dbReference type="ARBA" id="ARBA00012605"/>
    </source>
</evidence>
<evidence type="ECO:0000256" key="2">
    <source>
        <dbReference type="ARBA" id="ARBA00001946"/>
    </source>
</evidence>
<evidence type="ECO:0000256" key="4">
    <source>
        <dbReference type="ARBA" id="ARBA00004922"/>
    </source>
</evidence>
<keyword evidence="7" id="KW-0328">Glycosyltransferase</keyword>
<keyword evidence="10" id="KW-0479">Metal-binding</keyword>
<keyword evidence="13" id="KW-0472">Membrane</keyword>
<dbReference type="GO" id="GO:0016020">
    <property type="term" value="C:membrane"/>
    <property type="evidence" value="ECO:0007669"/>
    <property type="project" value="InterPro"/>
</dbReference>
<dbReference type="VEuPathDB" id="ToxoDB:ETH_00007230"/>
<dbReference type="Proteomes" id="UP000030747">
    <property type="component" value="Unassembled WGS sequence"/>
</dbReference>
<evidence type="ECO:0000259" key="16">
    <source>
        <dbReference type="Pfam" id="PF02516"/>
    </source>
</evidence>
<keyword evidence="8 17" id="KW-0808">Transferase</keyword>
<comment type="catalytic activity">
    <reaction evidence="15">
        <text>a di-trans,poly-cis-dolichyl diphosphooligosaccharide + L-asparaginyl-[protein] = N(4)-(oligosaccharide-(1-&gt;4)-N-acetyl-beta-D-glucosaminyl-(1-&gt;4)-N-acetyl-beta-D-glucosaminyl)-L-asparaginyl-[protein] + a di-trans,poly-cis-dolichyl diphosphate + H(+)</text>
        <dbReference type="Rhea" id="RHEA:22980"/>
        <dbReference type="Rhea" id="RHEA-COMP:12804"/>
        <dbReference type="Rhea" id="RHEA-COMP:12805"/>
        <dbReference type="Rhea" id="RHEA-COMP:19506"/>
        <dbReference type="Rhea" id="RHEA-COMP:19509"/>
        <dbReference type="ChEBI" id="CHEBI:15378"/>
        <dbReference type="ChEBI" id="CHEBI:50347"/>
        <dbReference type="ChEBI" id="CHEBI:57497"/>
        <dbReference type="ChEBI" id="CHEBI:57570"/>
        <dbReference type="ChEBI" id="CHEBI:132529"/>
        <dbReference type="EC" id="2.4.99.18"/>
    </reaction>
</comment>
<comment type="cofactor">
    <cofactor evidence="2">
        <name>Mg(2+)</name>
        <dbReference type="ChEBI" id="CHEBI:18420"/>
    </cofactor>
</comment>
<dbReference type="InterPro" id="IPR048307">
    <property type="entry name" value="STT3_N"/>
</dbReference>
<dbReference type="UniPathway" id="UPA00378"/>
<evidence type="ECO:0000256" key="3">
    <source>
        <dbReference type="ARBA" id="ARBA00004127"/>
    </source>
</evidence>
<comment type="similarity">
    <text evidence="5">Belongs to the STT3 family.</text>
</comment>
<evidence type="ECO:0000256" key="9">
    <source>
        <dbReference type="ARBA" id="ARBA00022692"/>
    </source>
</evidence>
<evidence type="ECO:0000256" key="8">
    <source>
        <dbReference type="ARBA" id="ARBA00022679"/>
    </source>
</evidence>
<dbReference type="GO" id="GO:0046872">
    <property type="term" value="F:metal ion binding"/>
    <property type="evidence" value="ECO:0007669"/>
    <property type="project" value="UniProtKB-KW"/>
</dbReference>
<name>U6KX65_EIMTE</name>
<dbReference type="GO" id="GO:0012505">
    <property type="term" value="C:endomembrane system"/>
    <property type="evidence" value="ECO:0007669"/>
    <property type="project" value="UniProtKB-SubCell"/>
</dbReference>
<evidence type="ECO:0000313" key="18">
    <source>
        <dbReference type="Proteomes" id="UP000030747"/>
    </source>
</evidence>
<reference evidence="17" key="1">
    <citation type="submission" date="2013-10" db="EMBL/GenBank/DDBJ databases">
        <title>Genomic analysis of the causative agents of coccidiosis in chickens.</title>
        <authorList>
            <person name="Reid A.J."/>
            <person name="Blake D."/>
            <person name="Billington K."/>
            <person name="Browne H."/>
            <person name="Dunn M."/>
            <person name="Hung S."/>
            <person name="Kawahara F."/>
            <person name="Miranda-Saavedra D."/>
            <person name="Mourier T."/>
            <person name="Nagra H."/>
            <person name="Otto T.D."/>
            <person name="Rawlings N."/>
            <person name="Sanchez A."/>
            <person name="Sanders M."/>
            <person name="Subramaniam C."/>
            <person name="Tay Y."/>
            <person name="Dear P."/>
            <person name="Doerig C."/>
            <person name="Gruber A."/>
            <person name="Parkinson J."/>
            <person name="Shirley M."/>
            <person name="Wan K.L."/>
            <person name="Berriman M."/>
            <person name="Tomley F."/>
            <person name="Pain A."/>
        </authorList>
    </citation>
    <scope>NUCLEOTIDE SEQUENCE [LARGE SCALE GENOMIC DNA]</scope>
    <source>
        <strain evidence="17">Houghton</strain>
    </source>
</reference>
<dbReference type="VEuPathDB" id="ToxoDB:ETH2_0905500"/>
<keyword evidence="12" id="KW-1133">Transmembrane helix</keyword>
<organism evidence="17 18">
    <name type="scientific">Eimeria tenella</name>
    <name type="common">Coccidian parasite</name>
    <dbReference type="NCBI Taxonomy" id="5802"/>
    <lineage>
        <taxon>Eukaryota</taxon>
        <taxon>Sar</taxon>
        <taxon>Alveolata</taxon>
        <taxon>Apicomplexa</taxon>
        <taxon>Conoidasida</taxon>
        <taxon>Coccidia</taxon>
        <taxon>Eucoccidiorida</taxon>
        <taxon>Eimeriorina</taxon>
        <taxon>Eimeriidae</taxon>
        <taxon>Eimeria</taxon>
    </lineage>
</organism>